<evidence type="ECO:0000313" key="1">
    <source>
        <dbReference type="EMBL" id="CCE80165.1"/>
    </source>
</evidence>
<gene>
    <name evidence="2" type="primary">Piso0_003267</name>
    <name evidence="1" type="ORF">GNLVRS01_PISO0G08564g</name>
    <name evidence="2" type="ORF">GNLVRS01_PISO0H08565g</name>
</gene>
<sequence length="104" mass="11768">MQFQIAANNTFLLARIKLLRLLGLLFGLGNIQHGTLAIPVLNGYSRCCYVPCLVHFRYGLNVLDSNLNIAAKVSKGSQLRTKFEKSGRCHNNIVYCTPNFRIRR</sequence>
<protein>
    <submittedName>
        <fullName evidence="2">Piso0_003267 protein</fullName>
    </submittedName>
</protein>
<proteinExistence type="predicted"/>
<keyword evidence="3" id="KW-1185">Reference proteome</keyword>
<organism evidence="2 3">
    <name type="scientific">Pichia sorbitophila (strain ATCC MYA-4447 / BCRC 22081 / CBS 7064 / NBRC 10061 / NRRL Y-12695)</name>
    <name type="common">Hybrid yeast</name>
    <dbReference type="NCBI Taxonomy" id="559304"/>
    <lineage>
        <taxon>Eukaryota</taxon>
        <taxon>Fungi</taxon>
        <taxon>Dikarya</taxon>
        <taxon>Ascomycota</taxon>
        <taxon>Saccharomycotina</taxon>
        <taxon>Pichiomycetes</taxon>
        <taxon>Debaryomycetaceae</taxon>
        <taxon>Millerozyma</taxon>
    </lineage>
</organism>
<dbReference type="HOGENOM" id="CLU_2251040_0_0_1"/>
<accession>G8YHM8</accession>
<dbReference type="Proteomes" id="UP000005222">
    <property type="component" value="Chromosome G"/>
</dbReference>
<dbReference type="AlphaFoldDB" id="G8YHM8"/>
<evidence type="ECO:0000313" key="2">
    <source>
        <dbReference type="EMBL" id="CCE80930.1"/>
    </source>
</evidence>
<reference evidence="2" key="1">
    <citation type="submission" date="2011-10" db="EMBL/GenBank/DDBJ databases">
        <authorList>
            <person name="Genoscope - CEA"/>
        </authorList>
    </citation>
    <scope>NUCLEOTIDE SEQUENCE</scope>
</reference>
<evidence type="ECO:0000313" key="3">
    <source>
        <dbReference type="Proteomes" id="UP000005222"/>
    </source>
</evidence>
<dbReference type="EMBL" id="FO082052">
    <property type="protein sequence ID" value="CCE80930.1"/>
    <property type="molecule type" value="Genomic_DNA"/>
</dbReference>
<dbReference type="EMBL" id="FO082053">
    <property type="protein sequence ID" value="CCE80165.1"/>
    <property type="molecule type" value="Genomic_DNA"/>
</dbReference>
<dbReference type="Proteomes" id="UP000005222">
    <property type="component" value="Chromosome H"/>
</dbReference>
<dbReference type="InParanoid" id="G8YHM8"/>
<reference evidence="3" key="2">
    <citation type="journal article" date="2012" name="G3 (Bethesda)">
        <title>Pichia sorbitophila, an interspecies yeast hybrid reveals early steps of genome resolution following polyploidization.</title>
        <authorList>
            <person name="Leh Louis V."/>
            <person name="Despons L."/>
            <person name="Friedrich A."/>
            <person name="Martin T."/>
            <person name="Durrens P."/>
            <person name="Casaregola S."/>
            <person name="Neuveglise C."/>
            <person name="Fairhead C."/>
            <person name="Marck C."/>
            <person name="Cruz J.A."/>
            <person name="Straub M.L."/>
            <person name="Kugler V."/>
            <person name="Sacerdot C."/>
            <person name="Uzunov Z."/>
            <person name="Thierry A."/>
            <person name="Weiss S."/>
            <person name="Bleykasten C."/>
            <person name="De Montigny J."/>
            <person name="Jacques N."/>
            <person name="Jung P."/>
            <person name="Lemaire M."/>
            <person name="Mallet S."/>
            <person name="Morel G."/>
            <person name="Richard G.F."/>
            <person name="Sarkar A."/>
            <person name="Savel G."/>
            <person name="Schacherer J."/>
            <person name="Seret M.L."/>
            <person name="Talla E."/>
            <person name="Samson G."/>
            <person name="Jubin C."/>
            <person name="Poulain J."/>
            <person name="Vacherie B."/>
            <person name="Barbe V."/>
            <person name="Pelletier E."/>
            <person name="Sherman D.J."/>
            <person name="Westhof E."/>
            <person name="Weissenbach J."/>
            <person name="Baret P.V."/>
            <person name="Wincker P."/>
            <person name="Gaillardin C."/>
            <person name="Dujon B."/>
            <person name="Souciet J.L."/>
        </authorList>
    </citation>
    <scope>NUCLEOTIDE SEQUENCE [LARGE SCALE GENOMIC DNA]</scope>
    <source>
        <strain evidence="3">ATCC MYA-4447 / BCRC 22081 / CBS 7064 / NBRC 10061 / NRRL Y-12695</strain>
    </source>
</reference>
<name>G8YHM8_PICSO</name>